<evidence type="ECO:0000256" key="1">
    <source>
        <dbReference type="ARBA" id="ARBA00006962"/>
    </source>
</evidence>
<evidence type="ECO:0000259" key="6">
    <source>
        <dbReference type="Pfam" id="PF04101"/>
    </source>
</evidence>
<comment type="similarity">
    <text evidence="1">Belongs to the glycosyltransferase 28 family.</text>
</comment>
<protein>
    <recommendedName>
        <fullName evidence="2">monogalactosyldiacylglycerol synthase</fullName>
        <ecNumber evidence="2">2.4.1.46</ecNumber>
    </recommendedName>
</protein>
<dbReference type="SUPFAM" id="SSF53756">
    <property type="entry name" value="UDP-Glycosyltransferase/glycogen phosphorylase"/>
    <property type="match status" value="1"/>
</dbReference>
<evidence type="ECO:0000259" key="7">
    <source>
        <dbReference type="Pfam" id="PF06925"/>
    </source>
</evidence>
<dbReference type="Pfam" id="PF04101">
    <property type="entry name" value="Glyco_tran_28_C"/>
    <property type="match status" value="1"/>
</dbReference>
<dbReference type="GO" id="GO:0046509">
    <property type="term" value="F:1,2-diacylglycerol 3-beta-galactosyltransferase activity"/>
    <property type="evidence" value="ECO:0007669"/>
    <property type="project" value="UniProtKB-EC"/>
</dbReference>
<sequence length="565" mass="64037">MKGDFFIPTCAPLLSLVTRTQGSRDSSCSGVFNVCPCCCCCSHPKRVHYYYGWTGWFARCRRLLSPISYENFKKSYVEWTLSCQKVACSLALLKFTPFSDMLLEYRHIPLWKMSSRKPNYVATILESNLSCVNGNHFGSSNNFYASGQDAGEVFHSVTSDWTLDEHLFSNNRNTKRRVLILMSDTGGGHRASAEALRAAFEDLYPGQLDIMIVDLWTQIVKGPFRNLPKQYMFLQRNPTLWKLTWFYGVFPISRCITEEFSYWIAHERVKKAFLMYRPDIVVSVHPLCQTLPLRVLKDMGIRERIPFVTVVTDLGSAHPLWFHRDVDICFVPTNRVRDIARRCGISIHKIRQYGLPVRPAFWKENRDKFAVRNELGLEQVPTILIVGGGDGMSGVGRIARALACRLSEEFSDAQLVIICGRNIALQQELSGMRWPLPVYVKGFVNNMSEWMTASDCIVTKAGPGTIAEALIRGLPIFLYGFLPGQEAGNVPFVVENGVGFFESDPMRLANRVIQLFKEQSHLVQMSIQAKNVGRPLATYQIAGDICDLLWLQRTKPPISSPLEVS</sequence>
<dbReference type="Proteomes" id="UP001061958">
    <property type="component" value="Unassembled WGS sequence"/>
</dbReference>
<dbReference type="OrthoDB" id="200404at2759"/>
<reference evidence="8" key="1">
    <citation type="journal article" date="2022" name="Proc. Natl. Acad. Sci. U.S.A.">
        <title>Life cycle and functional genomics of the unicellular red alga Galdieria for elucidating algal and plant evolution and industrial use.</title>
        <authorList>
            <person name="Hirooka S."/>
            <person name="Itabashi T."/>
            <person name="Ichinose T.M."/>
            <person name="Onuma R."/>
            <person name="Fujiwara T."/>
            <person name="Yamashita S."/>
            <person name="Jong L.W."/>
            <person name="Tomita R."/>
            <person name="Iwane A.H."/>
            <person name="Miyagishima S.Y."/>
        </authorList>
    </citation>
    <scope>NUCLEOTIDE SEQUENCE</scope>
    <source>
        <strain evidence="8">NBRC 102759</strain>
    </source>
</reference>
<dbReference type="Pfam" id="PF06925">
    <property type="entry name" value="MGDG_synth"/>
    <property type="match status" value="1"/>
</dbReference>
<gene>
    <name evidence="8" type="ORF">GpartN1_g4620.t1</name>
</gene>
<dbReference type="GO" id="GO:0031969">
    <property type="term" value="C:chloroplast membrane"/>
    <property type="evidence" value="ECO:0007669"/>
    <property type="project" value="UniProtKB-SubCell"/>
</dbReference>
<evidence type="ECO:0000256" key="4">
    <source>
        <dbReference type="ARBA" id="ARBA00022679"/>
    </source>
</evidence>
<feature type="domain" description="Glycosyl transferase family 28 C-terminal" evidence="6">
    <location>
        <begin position="382"/>
        <end position="476"/>
    </location>
</feature>
<dbReference type="PANTHER" id="PTHR43025:SF3">
    <property type="entry name" value="MONOGALACTOSYLDIACYLGLYCEROL SYNTHASE 1, CHLOROPLASTIC"/>
    <property type="match status" value="1"/>
</dbReference>
<keyword evidence="3" id="KW-0328">Glycosyltransferase</keyword>
<feature type="domain" description="Diacylglycerol glucosyltransferase N-terminal" evidence="7">
    <location>
        <begin position="189"/>
        <end position="357"/>
    </location>
</feature>
<evidence type="ECO:0000256" key="5">
    <source>
        <dbReference type="ARBA" id="ARBA00046299"/>
    </source>
</evidence>
<evidence type="ECO:0000313" key="9">
    <source>
        <dbReference type="Proteomes" id="UP001061958"/>
    </source>
</evidence>
<keyword evidence="9" id="KW-1185">Reference proteome</keyword>
<dbReference type="AlphaFoldDB" id="A0A9C7PZ47"/>
<dbReference type="InterPro" id="IPR009695">
    <property type="entry name" value="Diacylglyc_glucosyltr_N"/>
</dbReference>
<comment type="subcellular location">
    <subcellularLocation>
        <location evidence="5">Plastid</location>
        <location evidence="5">Chloroplast membrane</location>
    </subcellularLocation>
</comment>
<dbReference type="Gene3D" id="3.40.50.2000">
    <property type="entry name" value="Glycogen Phosphorylase B"/>
    <property type="match status" value="1"/>
</dbReference>
<evidence type="ECO:0000256" key="3">
    <source>
        <dbReference type="ARBA" id="ARBA00022676"/>
    </source>
</evidence>
<organism evidence="8 9">
    <name type="scientific">Galdieria partita</name>
    <dbReference type="NCBI Taxonomy" id="83374"/>
    <lineage>
        <taxon>Eukaryota</taxon>
        <taxon>Rhodophyta</taxon>
        <taxon>Bangiophyceae</taxon>
        <taxon>Galdieriales</taxon>
        <taxon>Galdieriaceae</taxon>
        <taxon>Galdieria</taxon>
    </lineage>
</organism>
<dbReference type="EC" id="2.4.1.46" evidence="2"/>
<keyword evidence="4" id="KW-0808">Transferase</keyword>
<evidence type="ECO:0000313" key="8">
    <source>
        <dbReference type="EMBL" id="GJQ12829.1"/>
    </source>
</evidence>
<dbReference type="EMBL" id="BQMJ01000037">
    <property type="protein sequence ID" value="GJQ12829.1"/>
    <property type="molecule type" value="Genomic_DNA"/>
</dbReference>
<comment type="caution">
    <text evidence="8">The sequence shown here is derived from an EMBL/GenBank/DDBJ whole genome shotgun (WGS) entry which is preliminary data.</text>
</comment>
<dbReference type="InterPro" id="IPR050519">
    <property type="entry name" value="Glycosyltransf_28_UgtP"/>
</dbReference>
<dbReference type="InterPro" id="IPR007235">
    <property type="entry name" value="Glyco_trans_28_C"/>
</dbReference>
<reference evidence="8" key="2">
    <citation type="submission" date="2022-01" db="EMBL/GenBank/DDBJ databases">
        <authorList>
            <person name="Hirooka S."/>
            <person name="Miyagishima S.Y."/>
        </authorList>
    </citation>
    <scope>NUCLEOTIDE SEQUENCE</scope>
    <source>
        <strain evidence="8">NBRC 102759</strain>
    </source>
</reference>
<dbReference type="GO" id="GO:0009247">
    <property type="term" value="P:glycolipid biosynthetic process"/>
    <property type="evidence" value="ECO:0007669"/>
    <property type="project" value="InterPro"/>
</dbReference>
<dbReference type="PANTHER" id="PTHR43025">
    <property type="entry name" value="MONOGALACTOSYLDIACYLGLYCEROL SYNTHASE"/>
    <property type="match status" value="1"/>
</dbReference>
<evidence type="ECO:0000256" key="2">
    <source>
        <dbReference type="ARBA" id="ARBA00012615"/>
    </source>
</evidence>
<proteinExistence type="inferred from homology"/>
<name>A0A9C7PZ47_9RHOD</name>
<accession>A0A9C7PZ47</accession>